<comment type="similarity">
    <text evidence="1">Belongs to the leucine-binding protein family.</text>
</comment>
<dbReference type="InterPro" id="IPR028082">
    <property type="entry name" value="Peripla_BP_I"/>
</dbReference>
<organism evidence="6 7">
    <name type="scientific">Antarctobacter heliothermus</name>
    <dbReference type="NCBI Taxonomy" id="74033"/>
    <lineage>
        <taxon>Bacteria</taxon>
        <taxon>Pseudomonadati</taxon>
        <taxon>Pseudomonadota</taxon>
        <taxon>Alphaproteobacteria</taxon>
        <taxon>Rhodobacterales</taxon>
        <taxon>Roseobacteraceae</taxon>
        <taxon>Antarctobacter</taxon>
    </lineage>
</organism>
<dbReference type="Pfam" id="PF13458">
    <property type="entry name" value="Peripla_BP_6"/>
    <property type="match status" value="1"/>
</dbReference>
<dbReference type="InterPro" id="IPR028081">
    <property type="entry name" value="Leu-bd"/>
</dbReference>
<dbReference type="Proteomes" id="UP000203589">
    <property type="component" value="Chromosome"/>
</dbReference>
<dbReference type="InterPro" id="IPR000709">
    <property type="entry name" value="Leu_Ile_Val-bd"/>
</dbReference>
<dbReference type="EMBL" id="CP022540">
    <property type="protein sequence ID" value="ASP20993.1"/>
    <property type="molecule type" value="Genomic_DNA"/>
</dbReference>
<evidence type="ECO:0000313" key="6">
    <source>
        <dbReference type="EMBL" id="ASP20993.1"/>
    </source>
</evidence>
<sequence length="420" mass="44984">MKRRTVLKGMAASAGAALGMNATYLRAQSGPIRVGVSYALTGVGAPVGTQFLQGTEIAAMQVNRAGGINGREIELIVRDDKYNSAESVAVTRELAGDGVNLIIGGSQTVTALGIAPLAPELGALIVIAGAAGMPVTHQLFNKNIFRTVSNNYTQYGSFGRSLIESHPDVKTWISMAPDGDFGRDSALFFGNAVKKYSVEAAGEEATVLDTIYTQGTATDFRTQINALMSSDAEGLYIGVAGAAQISFFQQARSVGLYDKFKVIGEVGNGEVTGKAMGRNTYPNLWSVSYWNHGLEPFKSNPLSQQLYDDYVDLTGDPFPPALIMAGQRSAMGLFDGIRKAGSTETEEVVAAMEGMTFDTPAGPCYFRPEDHQMLCTNYYSQMGPSREEPYYDVMQMAQIDAAEMVEPANPGKPFSLGEIE</sequence>
<keyword evidence="7" id="KW-1185">Reference proteome</keyword>
<reference evidence="6 7" key="1">
    <citation type="submission" date="2017-07" db="EMBL/GenBank/DDBJ databases">
        <title>Genome Sequence of Antarctobacter heliothermus Strain SMS3 Isolated from a culture of the Diatom Skeletonema marinoi.</title>
        <authorList>
            <person name="Topel M."/>
            <person name="Pinder M.I.M."/>
            <person name="Johansson O.N."/>
            <person name="Kourtchenko O."/>
            <person name="Godhe A."/>
            <person name="Clarke A.K."/>
        </authorList>
    </citation>
    <scope>NUCLEOTIDE SEQUENCE [LARGE SCALE GENOMIC DNA]</scope>
    <source>
        <strain evidence="6 7">SMS3</strain>
    </source>
</reference>
<protein>
    <submittedName>
        <fullName evidence="6">Leucine-, isoleucine-, valine-, threonine-, and alanine-binding protein</fullName>
    </submittedName>
</protein>
<dbReference type="PANTHER" id="PTHR30483">
    <property type="entry name" value="LEUCINE-SPECIFIC-BINDING PROTEIN"/>
    <property type="match status" value="1"/>
</dbReference>
<accession>A0A222E483</accession>
<dbReference type="GO" id="GO:0006865">
    <property type="term" value="P:amino acid transport"/>
    <property type="evidence" value="ECO:0007669"/>
    <property type="project" value="UniProtKB-KW"/>
</dbReference>
<dbReference type="CDD" id="cd06330">
    <property type="entry name" value="PBP1_As_SBP-like"/>
    <property type="match status" value="1"/>
</dbReference>
<keyword evidence="4" id="KW-0029">Amino-acid transport</keyword>
<feature type="domain" description="Leucine-binding protein" evidence="5">
    <location>
        <begin position="31"/>
        <end position="374"/>
    </location>
</feature>
<keyword evidence="3" id="KW-0732">Signal</keyword>
<dbReference type="KEGG" id="aht:ANTHELSMS3_02317"/>
<dbReference type="Gene3D" id="3.40.50.2300">
    <property type="match status" value="2"/>
</dbReference>
<dbReference type="RefSeq" id="WP_094034971.1">
    <property type="nucleotide sequence ID" value="NZ_CP022540.1"/>
</dbReference>
<keyword evidence="2" id="KW-0813">Transport</keyword>
<proteinExistence type="inferred from homology"/>
<evidence type="ECO:0000256" key="1">
    <source>
        <dbReference type="ARBA" id="ARBA00010062"/>
    </source>
</evidence>
<evidence type="ECO:0000256" key="2">
    <source>
        <dbReference type="ARBA" id="ARBA00022448"/>
    </source>
</evidence>
<dbReference type="AlphaFoldDB" id="A0A222E483"/>
<dbReference type="InterPro" id="IPR051010">
    <property type="entry name" value="BCAA_transport"/>
</dbReference>
<evidence type="ECO:0000256" key="4">
    <source>
        <dbReference type="ARBA" id="ARBA00022970"/>
    </source>
</evidence>
<dbReference type="OrthoDB" id="9794229at2"/>
<dbReference type="PANTHER" id="PTHR30483:SF6">
    <property type="entry name" value="PERIPLASMIC BINDING PROTEIN OF ABC TRANSPORTER FOR NATURAL AMINO ACIDS"/>
    <property type="match status" value="1"/>
</dbReference>
<dbReference type="PRINTS" id="PR00337">
    <property type="entry name" value="LEUILEVALBP"/>
</dbReference>
<evidence type="ECO:0000313" key="7">
    <source>
        <dbReference type="Proteomes" id="UP000203589"/>
    </source>
</evidence>
<gene>
    <name evidence="6" type="ORF">ANTHELSMS3_02317</name>
</gene>
<evidence type="ECO:0000259" key="5">
    <source>
        <dbReference type="Pfam" id="PF13458"/>
    </source>
</evidence>
<dbReference type="SUPFAM" id="SSF53822">
    <property type="entry name" value="Periplasmic binding protein-like I"/>
    <property type="match status" value="1"/>
</dbReference>
<evidence type="ECO:0000256" key="3">
    <source>
        <dbReference type="ARBA" id="ARBA00022729"/>
    </source>
</evidence>
<name>A0A222E483_9RHOB</name>